<feature type="compositionally biased region" description="Low complexity" evidence="1">
    <location>
        <begin position="57"/>
        <end position="79"/>
    </location>
</feature>
<comment type="caution">
    <text evidence="2">The sequence shown here is derived from an EMBL/GenBank/DDBJ whole genome shotgun (WGS) entry which is preliminary data.</text>
</comment>
<protein>
    <submittedName>
        <fullName evidence="2">Uncharacterized protein</fullName>
    </submittedName>
</protein>
<sequence>MSKKLLVEMLNLHPTMTAALRQVKMHPTPFQVRVLSNIKTDFADVVVDGRAAGGGNQNTTNSNNNNSSNSGGNNDGGALNSRTALTERYTLITVFLGHCLLSTEDQLRCTAVLLANTKDSAAQLRKIMKPFAQLCDIECHVLTQEGRPPSSVLLPSGADAAAAAANNNNNSNSQSSASAGKVRNVIITTLRVLRSWNKELLRSITTFAVEDAGHHNERHLEEILRGITSQPPQPASVSSSSQQQVQGGGGNSSISASNPHNTTKRTANIFLMYLAPLTKVSPKIRYCLNHRNRRYYHLQGPSLSAGAALQTPSGTAPPSSTQLVYLLYLDEKDREELLRRVLQIYQSRRVVILTHHKEIKHLYQTVSKWGLYNAPSESLAGGGGKGSNFMCCMFRTDSRERRDTSLMGFLGDSSTNSSSSTGNSNNDSGNNNNNNNANNKGSSALLVTWDATTEIDLMDVDVLIQYYPPQKSLTERERREYVQVLHTTADPENSRRGRRTMLITFISTNDFTLASFFMGQYGQNGPILNLTPQHQQFERCLNDPKRVLRLKMEKEEERREREKGTAGSSNSAAAHSQQQQQQSQQNTNNSSGSSGGGGGGAAAPLPVPRSRLNVSSATEKKKDQMRSRSNRKGSDKNNRNTSSGRSGGGDRQHDEKKSVDSASRRTTTSGVDGSNGHGSKSGPSTSATSTNTTGRAAVEGSRGSHPSR</sequence>
<feature type="compositionally biased region" description="Basic and acidic residues" evidence="1">
    <location>
        <begin position="553"/>
        <end position="564"/>
    </location>
</feature>
<feature type="compositionally biased region" description="Basic and acidic residues" evidence="1">
    <location>
        <begin position="648"/>
        <end position="663"/>
    </location>
</feature>
<dbReference type="AlphaFoldDB" id="A0A1X0NX30"/>
<feature type="compositionally biased region" description="Low complexity" evidence="1">
    <location>
        <begin position="411"/>
        <end position="439"/>
    </location>
</feature>
<dbReference type="EMBL" id="NBCO01000013">
    <property type="protein sequence ID" value="ORC89171.1"/>
    <property type="molecule type" value="Genomic_DNA"/>
</dbReference>
<feature type="region of interest" description="Disordered" evidence="1">
    <location>
        <begin position="553"/>
        <end position="708"/>
    </location>
</feature>
<keyword evidence="3" id="KW-1185">Reference proteome</keyword>
<evidence type="ECO:0000313" key="3">
    <source>
        <dbReference type="Proteomes" id="UP000192257"/>
    </source>
</evidence>
<feature type="region of interest" description="Disordered" evidence="1">
    <location>
        <begin position="51"/>
        <end position="79"/>
    </location>
</feature>
<evidence type="ECO:0000256" key="1">
    <source>
        <dbReference type="SAM" id="MobiDB-lite"/>
    </source>
</evidence>
<reference evidence="2 3" key="1">
    <citation type="submission" date="2017-03" db="EMBL/GenBank/DDBJ databases">
        <title>An alternative strategy for trypanosome survival in the mammalian bloodstream revealed through genome and transcriptome analysis of the ubiquitous bovine parasite Trypanosoma (Megatrypanum) theileri.</title>
        <authorList>
            <person name="Kelly S."/>
            <person name="Ivens A."/>
            <person name="Mott A."/>
            <person name="O'Neill E."/>
            <person name="Emms D."/>
            <person name="Macleod O."/>
            <person name="Voorheis P."/>
            <person name="Matthews J."/>
            <person name="Matthews K."/>
            <person name="Carrington M."/>
        </authorList>
    </citation>
    <scope>NUCLEOTIDE SEQUENCE [LARGE SCALE GENOMIC DNA]</scope>
    <source>
        <strain evidence="2">Edinburgh</strain>
    </source>
</reference>
<name>A0A1X0NX30_9TRYP</name>
<evidence type="ECO:0000313" key="2">
    <source>
        <dbReference type="EMBL" id="ORC89171.1"/>
    </source>
</evidence>
<dbReference type="RefSeq" id="XP_028883237.1">
    <property type="nucleotide sequence ID" value="XM_029025391.1"/>
</dbReference>
<feature type="compositionally biased region" description="Low complexity" evidence="1">
    <location>
        <begin position="565"/>
        <end position="592"/>
    </location>
</feature>
<dbReference type="PANTHER" id="PTHR42264:SF3">
    <property type="entry name" value="F-BOX DOMAIN-CONTAINING PROTEIN-RELATED"/>
    <property type="match status" value="1"/>
</dbReference>
<feature type="compositionally biased region" description="Low complexity" evidence="1">
    <location>
        <begin position="235"/>
        <end position="245"/>
    </location>
</feature>
<dbReference type="VEuPathDB" id="TriTrypDB:TM35_000131750"/>
<feature type="compositionally biased region" description="Basic and acidic residues" evidence="1">
    <location>
        <begin position="618"/>
        <end position="638"/>
    </location>
</feature>
<feature type="compositionally biased region" description="Polar residues" evidence="1">
    <location>
        <begin position="664"/>
        <end position="694"/>
    </location>
</feature>
<feature type="region of interest" description="Disordered" evidence="1">
    <location>
        <begin position="406"/>
        <end position="439"/>
    </location>
</feature>
<accession>A0A1X0NX30</accession>
<dbReference type="PANTHER" id="PTHR42264">
    <property type="entry name" value="EPHRIN_REC_LIKE DOMAIN-CONTAINING PROTEIN"/>
    <property type="match status" value="1"/>
</dbReference>
<feature type="region of interest" description="Disordered" evidence="1">
    <location>
        <begin position="229"/>
        <end position="261"/>
    </location>
</feature>
<proteinExistence type="predicted"/>
<gene>
    <name evidence="2" type="ORF">TM35_000131750</name>
</gene>
<organism evidence="2 3">
    <name type="scientific">Trypanosoma theileri</name>
    <dbReference type="NCBI Taxonomy" id="67003"/>
    <lineage>
        <taxon>Eukaryota</taxon>
        <taxon>Discoba</taxon>
        <taxon>Euglenozoa</taxon>
        <taxon>Kinetoplastea</taxon>
        <taxon>Metakinetoplastina</taxon>
        <taxon>Trypanosomatida</taxon>
        <taxon>Trypanosomatidae</taxon>
        <taxon>Trypanosoma</taxon>
    </lineage>
</organism>
<dbReference type="OrthoDB" id="273669at2759"/>
<dbReference type="GeneID" id="39985171"/>
<dbReference type="Proteomes" id="UP000192257">
    <property type="component" value="Unassembled WGS sequence"/>
</dbReference>